<name>A0A3N4KG73_9PEZI</name>
<dbReference type="Proteomes" id="UP000277580">
    <property type="component" value="Unassembled WGS sequence"/>
</dbReference>
<accession>A0A3N4KG73</accession>
<dbReference type="InParanoid" id="A0A3N4KG73"/>
<evidence type="ECO:0000256" key="1">
    <source>
        <dbReference type="ARBA" id="ARBA00004141"/>
    </source>
</evidence>
<evidence type="ECO:0000313" key="9">
    <source>
        <dbReference type="Proteomes" id="UP000277580"/>
    </source>
</evidence>
<proteinExistence type="inferred from homology"/>
<keyword evidence="9" id="KW-1185">Reference proteome</keyword>
<feature type="transmembrane region" description="Helical" evidence="7">
    <location>
        <begin position="189"/>
        <end position="211"/>
    </location>
</feature>
<dbReference type="InterPro" id="IPR051085">
    <property type="entry name" value="MB_O-acyltransferase"/>
</dbReference>
<evidence type="ECO:0000256" key="6">
    <source>
        <dbReference type="SAM" id="MobiDB-lite"/>
    </source>
</evidence>
<dbReference type="GO" id="GO:0008374">
    <property type="term" value="F:O-acyltransferase activity"/>
    <property type="evidence" value="ECO:0007669"/>
    <property type="project" value="TreeGrafter"/>
</dbReference>
<organism evidence="8 9">
    <name type="scientific">Morchella conica CCBAS932</name>
    <dbReference type="NCBI Taxonomy" id="1392247"/>
    <lineage>
        <taxon>Eukaryota</taxon>
        <taxon>Fungi</taxon>
        <taxon>Dikarya</taxon>
        <taxon>Ascomycota</taxon>
        <taxon>Pezizomycotina</taxon>
        <taxon>Pezizomycetes</taxon>
        <taxon>Pezizales</taxon>
        <taxon>Morchellaceae</taxon>
        <taxon>Morchella</taxon>
    </lineage>
</organism>
<dbReference type="STRING" id="1392247.A0A3N4KG73"/>
<evidence type="ECO:0000256" key="3">
    <source>
        <dbReference type="ARBA" id="ARBA00022692"/>
    </source>
</evidence>
<evidence type="ECO:0000256" key="2">
    <source>
        <dbReference type="ARBA" id="ARBA00010323"/>
    </source>
</evidence>
<feature type="transmembrane region" description="Helical" evidence="7">
    <location>
        <begin position="412"/>
        <end position="431"/>
    </location>
</feature>
<dbReference type="PANTHER" id="PTHR13285:SF18">
    <property type="entry name" value="PROTEIN-CYSTEINE N-PALMITOYLTRANSFERASE RASP"/>
    <property type="match status" value="1"/>
</dbReference>
<feature type="transmembrane region" description="Helical" evidence="7">
    <location>
        <begin position="549"/>
        <end position="565"/>
    </location>
</feature>
<dbReference type="PANTHER" id="PTHR13285">
    <property type="entry name" value="ACYLTRANSFERASE"/>
    <property type="match status" value="1"/>
</dbReference>
<comment type="similarity">
    <text evidence="2">Belongs to the membrane-bound acyltransferase family.</text>
</comment>
<dbReference type="GO" id="GO:0005783">
    <property type="term" value="C:endoplasmic reticulum"/>
    <property type="evidence" value="ECO:0007669"/>
    <property type="project" value="TreeGrafter"/>
</dbReference>
<dbReference type="FunCoup" id="A0A3N4KG73">
    <property type="interactions" value="148"/>
</dbReference>
<gene>
    <name evidence="8" type="ORF">P167DRAFT_528678</name>
</gene>
<keyword evidence="5 7" id="KW-0472">Membrane</keyword>
<feature type="transmembrane region" description="Helical" evidence="7">
    <location>
        <begin position="156"/>
        <end position="183"/>
    </location>
</feature>
<feature type="transmembrane region" description="Helical" evidence="7">
    <location>
        <begin position="52"/>
        <end position="70"/>
    </location>
</feature>
<dbReference type="Pfam" id="PF03062">
    <property type="entry name" value="MBOAT"/>
    <property type="match status" value="1"/>
</dbReference>
<feature type="region of interest" description="Disordered" evidence="6">
    <location>
        <begin position="293"/>
        <end position="335"/>
    </location>
</feature>
<keyword evidence="3 7" id="KW-0812">Transmembrane</keyword>
<comment type="subcellular location">
    <subcellularLocation>
        <location evidence="1">Membrane</location>
        <topology evidence="1">Multi-pass membrane protein</topology>
    </subcellularLocation>
</comment>
<dbReference type="AlphaFoldDB" id="A0A3N4KG73"/>
<evidence type="ECO:0000256" key="7">
    <source>
        <dbReference type="SAM" id="Phobius"/>
    </source>
</evidence>
<feature type="transmembrane region" description="Helical" evidence="7">
    <location>
        <begin position="585"/>
        <end position="607"/>
    </location>
</feature>
<feature type="compositionally biased region" description="Basic and acidic residues" evidence="6">
    <location>
        <begin position="311"/>
        <end position="321"/>
    </location>
</feature>
<evidence type="ECO:0000256" key="5">
    <source>
        <dbReference type="ARBA" id="ARBA00023136"/>
    </source>
</evidence>
<sequence length="659" mass="75094">MRLISTLRDIFSLETLDSRFTDGTLKTAHESRESKKVREEAGPARWKTPEFFLYYVVFAIAVPSMFKVAIDLSQESHPNYPKYKHLLSPGWIPGRQVDNSDHQFRSFRSNMPILFCVLALHSVLRRIFDYAFNTAFPPPPVTSSHRASHNITRRNIFDVLFALIFLTALHAFSIIKILVILTGNYLISFFHPTSIANPILTWIFNMAVLFANEYCDGYRFATILPWLIAGEGAGVGEAMDKAFGGGLLPRWSLSFNITVMRLISYNLDHYWAAKRREEGAAGGAAIEVRTFTAATTSTTPPPPGHQHHRRRSDEESRRVSTDRASAGGDDDGDNQRLMADVQKKTLEPGKLTERERIDHPARYEDYGFLSYLAYALYSPLYLAGPILTFNDFVYQQRYPSSTIGFTRHVLKYGLRLLFTILTMEVILHYTYVVAISKTASRGSWAGDTPAQLSMIGYFNLHIIWLKLLIPWRFFRLWSLLDAVDPPENMLRCMSNNYSAVTFWRAWHRSYNRWTVRYIYIPLGGATRPVLGMVVVFTFVALWHDLSFKLLMWGWMVVLFILPELVARRIVTKRRFAGRERLYRNLCALGGVANCLMMMAANLVGFAIGVDGLRDLMRGVLGAWEGGVFMMVVGGCLFVGVQVMLEVREEEARMGVNLKC</sequence>
<evidence type="ECO:0000256" key="4">
    <source>
        <dbReference type="ARBA" id="ARBA00022989"/>
    </source>
</evidence>
<dbReference type="InterPro" id="IPR004299">
    <property type="entry name" value="MBOAT_fam"/>
</dbReference>
<dbReference type="GO" id="GO:0016020">
    <property type="term" value="C:membrane"/>
    <property type="evidence" value="ECO:0007669"/>
    <property type="project" value="UniProtKB-SubCell"/>
</dbReference>
<reference evidence="8 9" key="1">
    <citation type="journal article" date="2018" name="Nat. Ecol. Evol.">
        <title>Pezizomycetes genomes reveal the molecular basis of ectomycorrhizal truffle lifestyle.</title>
        <authorList>
            <person name="Murat C."/>
            <person name="Payen T."/>
            <person name="Noel B."/>
            <person name="Kuo A."/>
            <person name="Morin E."/>
            <person name="Chen J."/>
            <person name="Kohler A."/>
            <person name="Krizsan K."/>
            <person name="Balestrini R."/>
            <person name="Da Silva C."/>
            <person name="Montanini B."/>
            <person name="Hainaut M."/>
            <person name="Levati E."/>
            <person name="Barry K.W."/>
            <person name="Belfiori B."/>
            <person name="Cichocki N."/>
            <person name="Clum A."/>
            <person name="Dockter R.B."/>
            <person name="Fauchery L."/>
            <person name="Guy J."/>
            <person name="Iotti M."/>
            <person name="Le Tacon F."/>
            <person name="Lindquist E.A."/>
            <person name="Lipzen A."/>
            <person name="Malagnac F."/>
            <person name="Mello A."/>
            <person name="Molinier V."/>
            <person name="Miyauchi S."/>
            <person name="Poulain J."/>
            <person name="Riccioni C."/>
            <person name="Rubini A."/>
            <person name="Sitrit Y."/>
            <person name="Splivallo R."/>
            <person name="Traeger S."/>
            <person name="Wang M."/>
            <person name="Zifcakova L."/>
            <person name="Wipf D."/>
            <person name="Zambonelli A."/>
            <person name="Paolocci F."/>
            <person name="Nowrousian M."/>
            <person name="Ottonello S."/>
            <person name="Baldrian P."/>
            <person name="Spatafora J.W."/>
            <person name="Henrissat B."/>
            <person name="Nagy L.G."/>
            <person name="Aury J.M."/>
            <person name="Wincker P."/>
            <person name="Grigoriev I.V."/>
            <person name="Bonfante P."/>
            <person name="Martin F.M."/>
        </authorList>
    </citation>
    <scope>NUCLEOTIDE SEQUENCE [LARGE SCALE GENOMIC DNA]</scope>
    <source>
        <strain evidence="8 9">CCBAS932</strain>
    </source>
</reference>
<evidence type="ECO:0000313" key="8">
    <source>
        <dbReference type="EMBL" id="RPB08359.1"/>
    </source>
</evidence>
<feature type="transmembrane region" description="Helical" evidence="7">
    <location>
        <begin position="517"/>
        <end position="543"/>
    </location>
</feature>
<dbReference type="EMBL" id="ML119164">
    <property type="protein sequence ID" value="RPB08359.1"/>
    <property type="molecule type" value="Genomic_DNA"/>
</dbReference>
<protein>
    <submittedName>
        <fullName evidence="8">Glycerol:H+ symporter</fullName>
    </submittedName>
</protein>
<keyword evidence="4 7" id="KW-1133">Transmembrane helix</keyword>
<dbReference type="GO" id="GO:0006506">
    <property type="term" value="P:GPI anchor biosynthetic process"/>
    <property type="evidence" value="ECO:0007669"/>
    <property type="project" value="TreeGrafter"/>
</dbReference>
<dbReference type="OrthoDB" id="420606at2759"/>
<feature type="transmembrane region" description="Helical" evidence="7">
    <location>
        <begin position="627"/>
        <end position="644"/>
    </location>
</feature>